<feature type="domain" description="TRIM8/14/16/25/29/45/65 coiled-coil region" evidence="2">
    <location>
        <begin position="2"/>
        <end position="97"/>
    </location>
</feature>
<proteinExistence type="predicted"/>
<evidence type="ECO:0000313" key="4">
    <source>
        <dbReference type="Proteomes" id="UP001529510"/>
    </source>
</evidence>
<evidence type="ECO:0000256" key="1">
    <source>
        <dbReference type="SAM" id="Coils"/>
    </source>
</evidence>
<evidence type="ECO:0000313" key="3">
    <source>
        <dbReference type="EMBL" id="KAL0166888.1"/>
    </source>
</evidence>
<organism evidence="3 4">
    <name type="scientific">Cirrhinus mrigala</name>
    <name type="common">Mrigala</name>
    <dbReference type="NCBI Taxonomy" id="683832"/>
    <lineage>
        <taxon>Eukaryota</taxon>
        <taxon>Metazoa</taxon>
        <taxon>Chordata</taxon>
        <taxon>Craniata</taxon>
        <taxon>Vertebrata</taxon>
        <taxon>Euteleostomi</taxon>
        <taxon>Actinopterygii</taxon>
        <taxon>Neopterygii</taxon>
        <taxon>Teleostei</taxon>
        <taxon>Ostariophysi</taxon>
        <taxon>Cypriniformes</taxon>
        <taxon>Cyprinidae</taxon>
        <taxon>Labeoninae</taxon>
        <taxon>Labeonini</taxon>
        <taxon>Cirrhinus</taxon>
    </lineage>
</organism>
<keyword evidence="4" id="KW-1185">Reference proteome</keyword>
<comment type="caution">
    <text evidence="3">The sequence shown here is derived from an EMBL/GenBank/DDBJ whole genome shotgun (WGS) entry which is preliminary data.</text>
</comment>
<feature type="non-terminal residue" evidence="3">
    <location>
        <position position="1"/>
    </location>
</feature>
<dbReference type="EMBL" id="JAMKFB020000019">
    <property type="protein sequence ID" value="KAL0166888.1"/>
    <property type="molecule type" value="Genomic_DNA"/>
</dbReference>
<evidence type="ECO:0000259" key="2">
    <source>
        <dbReference type="Pfam" id="PF25600"/>
    </source>
</evidence>
<dbReference type="Pfam" id="PF25600">
    <property type="entry name" value="TRIM_CC"/>
    <property type="match status" value="1"/>
</dbReference>
<reference evidence="3 4" key="1">
    <citation type="submission" date="2024-05" db="EMBL/GenBank/DDBJ databases">
        <title>Genome sequencing and assembly of Indian major carp, Cirrhinus mrigala (Hamilton, 1822).</title>
        <authorList>
            <person name="Mohindra V."/>
            <person name="Chowdhury L.M."/>
            <person name="Lal K."/>
            <person name="Jena J.K."/>
        </authorList>
    </citation>
    <scope>NUCLEOTIDE SEQUENCE [LARGE SCALE GENOMIC DNA]</scope>
    <source>
        <strain evidence="3">CM1030</strain>
        <tissue evidence="3">Blood</tissue>
    </source>
</reference>
<dbReference type="InterPro" id="IPR058030">
    <property type="entry name" value="TRIM8/14/16/25/29/45/65_CC"/>
</dbReference>
<feature type="coiled-coil region" evidence="1">
    <location>
        <begin position="4"/>
        <end position="45"/>
    </location>
</feature>
<gene>
    <name evidence="3" type="ORF">M9458_038732</name>
</gene>
<dbReference type="AlphaFoldDB" id="A0ABD0NYC1"/>
<keyword evidence="1" id="KW-0175">Coiled coil</keyword>
<name>A0ABD0NYC1_CIRMR</name>
<sequence>TELLEMMEEQQKAAEKQEQDLIEDLEQEITELKMKNTELEQLSHTEDHLHLLQIYSSVCIPTNTRNWPEISVKTHENLKTLRRALTQLQETLDEKLMQT</sequence>
<protein>
    <recommendedName>
        <fullName evidence="2">TRIM8/14/16/25/29/45/65 coiled-coil region domain-containing protein</fullName>
    </recommendedName>
</protein>
<dbReference type="Proteomes" id="UP001529510">
    <property type="component" value="Unassembled WGS sequence"/>
</dbReference>
<accession>A0ABD0NYC1</accession>
<feature type="non-terminal residue" evidence="3">
    <location>
        <position position="99"/>
    </location>
</feature>